<dbReference type="EMBL" id="ABLK01000071">
    <property type="protein sequence ID" value="EDT41548.1"/>
    <property type="molecule type" value="Genomic_DNA"/>
</dbReference>
<reference evidence="1 2" key="1">
    <citation type="submission" date="2008-03" db="EMBL/GenBank/DDBJ databases">
        <title>Sequencing of the draft genome and assembly of Burkholderia ambifaria MEX-5.</title>
        <authorList>
            <consortium name="US DOE Joint Genome Institute (JGI-PGF)"/>
            <person name="Copeland A."/>
            <person name="Lucas S."/>
            <person name="Lapidus A."/>
            <person name="Glavina del Rio T."/>
            <person name="Dalin E."/>
            <person name="Tice H."/>
            <person name="Bruce D."/>
            <person name="Goodwin L."/>
            <person name="Pitluck S."/>
            <person name="Larimer F."/>
            <person name="Land M.L."/>
            <person name="Hauser L."/>
            <person name="Tiedje J."/>
            <person name="Richardson P."/>
        </authorList>
    </citation>
    <scope>NUCLEOTIDE SEQUENCE [LARGE SCALE GENOMIC DNA]</scope>
    <source>
        <strain evidence="1 2">MEX-5</strain>
    </source>
</reference>
<sequence length="684" mass="72357">MSFRNKIGSALSANARESVPFPTAEKMVSGKNTIEHLLECDIRVKVAETDLPDIFKGLCIVKGVSTRFAVNEIPGATIELEVRSGGGSSLPVKGLSNVMSRCPAGASVSIDVRNKGIQTWKCVFRGVLEHVECEWREQASTVKIKARHELAHLQSVWSGKAFQDKSDFAVLQELMGKGDLRADASKSLMTTRDQTIQWPFGASRWEFSKALMGRNGVCFWPDVNRWLIAPPGWSESVITANGNNPNVLRVNCARSTRQQPRSSGLVQWNVQQQMAVAAQGVSSLKAQGCFDPGNIKSLATSDSHIMDSGWLAPNSGVALKGKVNGLALLAALGAARGVVGLRGCVMAKVGDVLRLVNCGEASSGESPVTAIEHVFGTAGSGDCTTTITVGLAPGVAALVPLSGPDGAVVGCVQAYEPDKSRKGWNEVWVKVPGIDGKVRARYSGPYASQGAAAWFYPQKGDEVVLMPMAGDPCSLVMVGAMNNPVNALPEGWSANIEDKRGIAFHKNATSLCLRFDRKDGKIECDVDAGNSRQHVAVDSRKGMLFDVKSGDFAVNVAKGEVALDAMENDLHLRAKGYMRFNGDRGVQLTSRQGSLALSAKSTMKLGAQEIALVAGQSKINLAQASVSTKAISIIASGEKDVSIEGGATSKFLLDSAGGSLKGPQVEIDGLGAANVKSPIIGLKP</sequence>
<dbReference type="RefSeq" id="WP_006758601.1">
    <property type="nucleotide sequence ID" value="NZ_ABLK01000071.1"/>
</dbReference>
<dbReference type="PATRIC" id="fig|396597.7.peg.5409"/>
<evidence type="ECO:0000313" key="2">
    <source>
        <dbReference type="Proteomes" id="UP000004814"/>
    </source>
</evidence>
<evidence type="ECO:0008006" key="3">
    <source>
        <dbReference type="Google" id="ProtNLM"/>
    </source>
</evidence>
<evidence type="ECO:0000313" key="1">
    <source>
        <dbReference type="EMBL" id="EDT41548.1"/>
    </source>
</evidence>
<dbReference type="AlphaFoldDB" id="B1T4F0"/>
<accession>B1T4F0</accession>
<dbReference type="SUPFAM" id="SSF69279">
    <property type="entry name" value="Phage tail proteins"/>
    <property type="match status" value="1"/>
</dbReference>
<dbReference type="Proteomes" id="UP000004814">
    <property type="component" value="Unassembled WGS sequence"/>
</dbReference>
<protein>
    <recommendedName>
        <fullName evidence="3">Rhs element Vgr protein</fullName>
    </recommendedName>
</protein>
<proteinExistence type="predicted"/>
<gene>
    <name evidence="1" type="ORF">BamMEX5DRAFT_2666</name>
</gene>
<name>B1T4F0_9BURK</name>
<comment type="caution">
    <text evidence="1">The sequence shown here is derived from an EMBL/GenBank/DDBJ whole genome shotgun (WGS) entry which is preliminary data.</text>
</comment>
<organism evidence="1 2">
    <name type="scientific">Burkholderia ambifaria MEX-5</name>
    <dbReference type="NCBI Taxonomy" id="396597"/>
    <lineage>
        <taxon>Bacteria</taxon>
        <taxon>Pseudomonadati</taxon>
        <taxon>Pseudomonadota</taxon>
        <taxon>Betaproteobacteria</taxon>
        <taxon>Burkholderiales</taxon>
        <taxon>Burkholderiaceae</taxon>
        <taxon>Burkholderia</taxon>
        <taxon>Burkholderia cepacia complex</taxon>
    </lineage>
</organism>